<dbReference type="GO" id="GO:0042781">
    <property type="term" value="F:3'-tRNA processing endoribonuclease activity"/>
    <property type="evidence" value="ECO:0007669"/>
    <property type="project" value="TreeGrafter"/>
</dbReference>
<name>A0A4D6WX88_9FLOR</name>
<reference evidence="1" key="2">
    <citation type="submission" date="2019-04" db="EMBL/GenBank/DDBJ databases">
        <authorList>
            <person name="Pasella M."/>
        </authorList>
    </citation>
    <scope>NUCLEOTIDE SEQUENCE</scope>
    <source>
        <strain evidence="1">VRM320</strain>
    </source>
</reference>
<sequence>MEIINLNRQHPSIIYSTNSFVLSFQELKDIWLFNCCQGCQHKMEKTHLKISQISKIFITELNIHNISGLLGLLSSLSLINRRKIMHIYATRGLEKYLELGKRYSQTNFRYHLYFHTLSTGFIMNSNNYHVYNFSSNLKCEFLLISREKYGKFQLQKAKKFNLATGPLYGKLKNDYSFLLPDGSILQGYNFTNQNNPGNKISIIMQKYHTRNSKEISYESKILAKTLVI</sequence>
<protein>
    <submittedName>
        <fullName evidence="1">Ribonuclease Z</fullName>
    </submittedName>
</protein>
<geneLocation type="plastid" evidence="1"/>
<dbReference type="InterPro" id="IPR036866">
    <property type="entry name" value="RibonucZ/Hydroxyglut_hydro"/>
</dbReference>
<reference evidence="1" key="1">
    <citation type="journal article" date="2019" name="Mol. Phylogenet. Evol.">
        <title>Morphological evolution and classification of the red algal order Ceramiales inferred using plastid phylogenomics.</title>
        <authorList>
            <person name="Diaz-Tapia P."/>
            <person name="Pasella M.M."/>
            <person name="Verbruggen H."/>
            <person name="Maggs C.A."/>
        </authorList>
    </citation>
    <scope>NUCLEOTIDE SEQUENCE</scope>
    <source>
        <strain evidence="1">VRM320</strain>
    </source>
</reference>
<accession>A0A4D6WX88</accession>
<dbReference type="PANTHER" id="PTHR46018">
    <property type="entry name" value="ZINC PHOSPHODIESTERASE ELAC PROTEIN 1"/>
    <property type="match status" value="1"/>
</dbReference>
<keyword evidence="1" id="KW-0934">Plastid</keyword>
<dbReference type="SUPFAM" id="SSF56281">
    <property type="entry name" value="Metallo-hydrolase/oxidoreductase"/>
    <property type="match status" value="1"/>
</dbReference>
<proteinExistence type="predicted"/>
<gene>
    <name evidence="1" type="primary">rnz</name>
</gene>
<dbReference type="PANTHER" id="PTHR46018:SF2">
    <property type="entry name" value="ZINC PHOSPHODIESTERASE ELAC PROTEIN 1"/>
    <property type="match status" value="1"/>
</dbReference>
<dbReference type="AlphaFoldDB" id="A0A4D6WX88"/>
<dbReference type="Gene3D" id="3.60.15.10">
    <property type="entry name" value="Ribonuclease Z/Hydroxyacylglutathione hydrolase-like"/>
    <property type="match status" value="1"/>
</dbReference>
<organism evidence="1">
    <name type="scientific">Dicranema revolutum</name>
    <dbReference type="NCBI Taxonomy" id="239144"/>
    <lineage>
        <taxon>Eukaryota</taxon>
        <taxon>Rhodophyta</taxon>
        <taxon>Florideophyceae</taxon>
        <taxon>Rhodymeniophycidae</taxon>
        <taxon>Gigartinales</taxon>
        <taxon>Dicranemataceae</taxon>
        <taxon>Dicranema</taxon>
    </lineage>
</organism>
<dbReference type="EMBL" id="MK814651">
    <property type="protein sequence ID" value="QCI06165.1"/>
    <property type="molecule type" value="Genomic_DNA"/>
</dbReference>
<evidence type="ECO:0000313" key="1">
    <source>
        <dbReference type="EMBL" id="QCI06165.1"/>
    </source>
</evidence>